<feature type="transmembrane region" description="Helical" evidence="1">
    <location>
        <begin position="50"/>
        <end position="68"/>
    </location>
</feature>
<comment type="caution">
    <text evidence="3">The sequence shown here is derived from an EMBL/GenBank/DDBJ whole genome shotgun (WGS) entry which is preliminary data.</text>
</comment>
<organism evidence="3 4">
    <name type="scientific">Nonomuraea maheshkhaliensis</name>
    <dbReference type="NCBI Taxonomy" id="419590"/>
    <lineage>
        <taxon>Bacteria</taxon>
        <taxon>Bacillati</taxon>
        <taxon>Actinomycetota</taxon>
        <taxon>Actinomycetes</taxon>
        <taxon>Streptosporangiales</taxon>
        <taxon>Streptosporangiaceae</taxon>
        <taxon>Nonomuraea</taxon>
    </lineage>
</organism>
<feature type="transmembrane region" description="Helical" evidence="1">
    <location>
        <begin position="134"/>
        <end position="155"/>
    </location>
</feature>
<keyword evidence="3" id="KW-0012">Acyltransferase</keyword>
<evidence type="ECO:0000259" key="2">
    <source>
        <dbReference type="Pfam" id="PF01757"/>
    </source>
</evidence>
<dbReference type="InterPro" id="IPR002656">
    <property type="entry name" value="Acyl_transf_3_dom"/>
</dbReference>
<feature type="transmembrane region" description="Helical" evidence="1">
    <location>
        <begin position="12"/>
        <end position="30"/>
    </location>
</feature>
<feature type="transmembrane region" description="Helical" evidence="1">
    <location>
        <begin position="89"/>
        <end position="114"/>
    </location>
</feature>
<feature type="transmembrane region" description="Helical" evidence="1">
    <location>
        <begin position="243"/>
        <end position="264"/>
    </location>
</feature>
<dbReference type="InterPro" id="IPR050879">
    <property type="entry name" value="Acyltransferase_3"/>
</dbReference>
<accession>A0ABN2F916</accession>
<feature type="transmembrane region" description="Helical" evidence="1">
    <location>
        <begin position="162"/>
        <end position="181"/>
    </location>
</feature>
<keyword evidence="1" id="KW-0472">Membrane</keyword>
<feature type="transmembrane region" description="Helical" evidence="1">
    <location>
        <begin position="276"/>
        <end position="297"/>
    </location>
</feature>
<feature type="transmembrane region" description="Helical" evidence="1">
    <location>
        <begin position="215"/>
        <end position="231"/>
    </location>
</feature>
<dbReference type="EMBL" id="BAAAMU010000023">
    <property type="protein sequence ID" value="GAA1636036.1"/>
    <property type="molecule type" value="Genomic_DNA"/>
</dbReference>
<gene>
    <name evidence="3" type="ORF">GCM10009733_036510</name>
</gene>
<reference evidence="3 4" key="1">
    <citation type="journal article" date="2019" name="Int. J. Syst. Evol. Microbiol.">
        <title>The Global Catalogue of Microorganisms (GCM) 10K type strain sequencing project: providing services to taxonomists for standard genome sequencing and annotation.</title>
        <authorList>
            <consortium name="The Broad Institute Genomics Platform"/>
            <consortium name="The Broad Institute Genome Sequencing Center for Infectious Disease"/>
            <person name="Wu L."/>
            <person name="Ma J."/>
        </authorList>
    </citation>
    <scope>NUCLEOTIDE SEQUENCE [LARGE SCALE GENOMIC DNA]</scope>
    <source>
        <strain evidence="3 4">JCM 13929</strain>
    </source>
</reference>
<evidence type="ECO:0000313" key="4">
    <source>
        <dbReference type="Proteomes" id="UP001500064"/>
    </source>
</evidence>
<keyword evidence="1" id="KW-1133">Transmembrane helix</keyword>
<proteinExistence type="predicted"/>
<sequence>MRTRPERLYEIDGLRLLAALCVVLFHYVFSGWAGGKTTVTFVTESAWAKYGYLGVDLFFLISGFVVLMSAWGRTPRQFVVSRVVRLYPAYWIGIAITAVVTVTLGQGLFQVSLPQVLANLTMFQAVPNIENVDVVYWTLWAEMRFYVLMLAFTFIGMTKGRILAGLWGWLALTFLVELGLLPGIADLVVQSEFSHYFIAGMALFMLYRFGLTVQIALLVPICLGNAVYRAIGYAEAVGERYSVTYSPVVITAVVVLIFLVMTFVSLRVTSVLARPWLVTAGALTYPLYLLHAHVGFILFARLEDAVNKYVLLVAMIAVMLGAAYLVHRFVERPLAPRLKRLLSKREPPAHAVVPAGSPTA</sequence>
<evidence type="ECO:0000313" key="3">
    <source>
        <dbReference type="EMBL" id="GAA1636036.1"/>
    </source>
</evidence>
<feature type="transmembrane region" description="Helical" evidence="1">
    <location>
        <begin position="309"/>
        <end position="330"/>
    </location>
</feature>
<evidence type="ECO:0000256" key="1">
    <source>
        <dbReference type="SAM" id="Phobius"/>
    </source>
</evidence>
<feature type="domain" description="Acyltransferase 3" evidence="2">
    <location>
        <begin position="9"/>
        <end position="326"/>
    </location>
</feature>
<dbReference type="Pfam" id="PF01757">
    <property type="entry name" value="Acyl_transf_3"/>
    <property type="match status" value="1"/>
</dbReference>
<dbReference type="GO" id="GO:0016746">
    <property type="term" value="F:acyltransferase activity"/>
    <property type="evidence" value="ECO:0007669"/>
    <property type="project" value="UniProtKB-KW"/>
</dbReference>
<dbReference type="Proteomes" id="UP001500064">
    <property type="component" value="Unassembled WGS sequence"/>
</dbReference>
<dbReference type="PANTHER" id="PTHR23028">
    <property type="entry name" value="ACETYLTRANSFERASE"/>
    <property type="match status" value="1"/>
</dbReference>
<keyword evidence="3" id="KW-0808">Transferase</keyword>
<keyword evidence="1" id="KW-0812">Transmembrane</keyword>
<keyword evidence="4" id="KW-1185">Reference proteome</keyword>
<dbReference type="RefSeq" id="WP_346106168.1">
    <property type="nucleotide sequence ID" value="NZ_BAAAMU010000023.1"/>
</dbReference>
<name>A0ABN2F916_9ACTN</name>
<dbReference type="PANTHER" id="PTHR23028:SF53">
    <property type="entry name" value="ACYL_TRANSF_3 DOMAIN-CONTAINING PROTEIN"/>
    <property type="match status" value="1"/>
</dbReference>
<protein>
    <submittedName>
        <fullName evidence="3">Acyltransferase</fullName>
    </submittedName>
</protein>